<dbReference type="Proteomes" id="UP000663860">
    <property type="component" value="Unassembled WGS sequence"/>
</dbReference>
<comment type="caution">
    <text evidence="2">The sequence shown here is derived from an EMBL/GenBank/DDBJ whole genome shotgun (WGS) entry which is preliminary data.</text>
</comment>
<feature type="transmembrane region" description="Helical" evidence="1">
    <location>
        <begin position="7"/>
        <end position="25"/>
    </location>
</feature>
<evidence type="ECO:0000313" key="3">
    <source>
        <dbReference type="Proteomes" id="UP000663860"/>
    </source>
</evidence>
<keyword evidence="1" id="KW-0472">Membrane</keyword>
<evidence type="ECO:0000256" key="1">
    <source>
        <dbReference type="SAM" id="Phobius"/>
    </source>
</evidence>
<protein>
    <submittedName>
        <fullName evidence="2">Uncharacterized protein</fullName>
    </submittedName>
</protein>
<organism evidence="2 3">
    <name type="scientific">Adineta steineri</name>
    <dbReference type="NCBI Taxonomy" id="433720"/>
    <lineage>
        <taxon>Eukaryota</taxon>
        <taxon>Metazoa</taxon>
        <taxon>Spiralia</taxon>
        <taxon>Gnathifera</taxon>
        <taxon>Rotifera</taxon>
        <taxon>Eurotatoria</taxon>
        <taxon>Bdelloidea</taxon>
        <taxon>Adinetida</taxon>
        <taxon>Adinetidae</taxon>
        <taxon>Adineta</taxon>
    </lineage>
</organism>
<accession>A0A813P178</accession>
<evidence type="ECO:0000313" key="2">
    <source>
        <dbReference type="EMBL" id="CAF0747537.1"/>
    </source>
</evidence>
<sequence>MFISISILLGLGLPAVVLVIMFFITNVESPLVHRIVWMGAEVGGAVLSVQMVLMTPQLRTIFISRWQQNRVVPAARPLQIKVPATVE</sequence>
<keyword evidence="1" id="KW-1133">Transmembrane helix</keyword>
<dbReference type="AlphaFoldDB" id="A0A813P178"/>
<dbReference type="EMBL" id="CAJNOE010000021">
    <property type="protein sequence ID" value="CAF0747537.1"/>
    <property type="molecule type" value="Genomic_DNA"/>
</dbReference>
<feature type="transmembrane region" description="Helical" evidence="1">
    <location>
        <begin position="31"/>
        <end position="53"/>
    </location>
</feature>
<name>A0A813P178_9BILA</name>
<reference evidence="2" key="1">
    <citation type="submission" date="2021-02" db="EMBL/GenBank/DDBJ databases">
        <authorList>
            <person name="Nowell W R."/>
        </authorList>
    </citation>
    <scope>NUCLEOTIDE SEQUENCE</scope>
</reference>
<keyword evidence="1" id="KW-0812">Transmembrane</keyword>
<gene>
    <name evidence="2" type="ORF">IZO911_LOCUS3931</name>
</gene>
<proteinExistence type="predicted"/>